<dbReference type="KEGG" id="lact:D7I46_08520"/>
<sequence>MAFGDYWKAVSTEDYPVILDWLNQHDAGEGADIGAVDVAYLLFGEKYGAKIGLVEYFEYDLLLDEETEEQYYIDEEGERIYEGDFEGMIYQGYRYLDSDFSDDTIEYVPVTDDRIWKQANDLAQNDWSYAFDLKPSAEDITWDEYQEHLAEHDYPHFPYHPTILEEEDQ</sequence>
<evidence type="ECO:0000313" key="2">
    <source>
        <dbReference type="Proteomes" id="UP000269374"/>
    </source>
</evidence>
<accession>A0A387BBJ8</accession>
<dbReference type="OrthoDB" id="9851351at2"/>
<protein>
    <submittedName>
        <fullName evidence="1">Uncharacterized protein</fullName>
    </submittedName>
</protein>
<gene>
    <name evidence="1" type="ORF">D7I46_08520</name>
</gene>
<evidence type="ECO:0000313" key="1">
    <source>
        <dbReference type="EMBL" id="AYG01133.1"/>
    </source>
</evidence>
<keyword evidence="2" id="KW-1185">Reference proteome</keyword>
<dbReference type="AlphaFoldDB" id="A0A387BBJ8"/>
<name>A0A387BBJ8_9LACT</name>
<reference evidence="1 2" key="1">
    <citation type="submission" date="2018-09" db="EMBL/GenBank/DDBJ databases">
        <title>Genome sequencing of strain 1JSPR-7.</title>
        <authorList>
            <person name="Heo J."/>
            <person name="Kim S.-J."/>
            <person name="Kwon S.-W."/>
        </authorList>
    </citation>
    <scope>NUCLEOTIDE SEQUENCE [LARGE SCALE GENOMIC DNA]</scope>
    <source>
        <strain evidence="1 2">1JSPR-7</strain>
    </source>
</reference>
<dbReference type="RefSeq" id="WP_120772513.1">
    <property type="nucleotide sequence ID" value="NZ_CP032627.1"/>
</dbReference>
<dbReference type="EMBL" id="CP032627">
    <property type="protein sequence ID" value="AYG01133.1"/>
    <property type="molecule type" value="Genomic_DNA"/>
</dbReference>
<dbReference type="Proteomes" id="UP000269374">
    <property type="component" value="Chromosome"/>
</dbReference>
<organism evidence="1 2">
    <name type="scientific">Lactococcus allomyrinae</name>
    <dbReference type="NCBI Taxonomy" id="2419773"/>
    <lineage>
        <taxon>Bacteria</taxon>
        <taxon>Bacillati</taxon>
        <taxon>Bacillota</taxon>
        <taxon>Bacilli</taxon>
        <taxon>Lactobacillales</taxon>
        <taxon>Streptococcaceae</taxon>
        <taxon>Lactococcus</taxon>
    </lineage>
</organism>
<proteinExistence type="predicted"/>